<evidence type="ECO:0000256" key="3">
    <source>
        <dbReference type="ARBA" id="ARBA00022692"/>
    </source>
</evidence>
<keyword evidence="4 6" id="KW-1133">Transmembrane helix</keyword>
<evidence type="ECO:0000313" key="7">
    <source>
        <dbReference type="EMBL" id="CAF0783862.1"/>
    </source>
</evidence>
<dbReference type="AlphaFoldDB" id="A0A813RKW5"/>
<dbReference type="GO" id="GO:0005886">
    <property type="term" value="C:plasma membrane"/>
    <property type="evidence" value="ECO:0007669"/>
    <property type="project" value="TreeGrafter"/>
</dbReference>
<evidence type="ECO:0000256" key="1">
    <source>
        <dbReference type="ARBA" id="ARBA00004141"/>
    </source>
</evidence>
<gene>
    <name evidence="7" type="ORF">OXX778_LOCUS5606</name>
</gene>
<comment type="subcellular location">
    <subcellularLocation>
        <location evidence="1 6">Membrane</location>
        <topology evidence="1 6">Multi-pass membrane protein</topology>
    </subcellularLocation>
</comment>
<proteinExistence type="inferred from homology"/>
<feature type="transmembrane region" description="Helical" evidence="6">
    <location>
        <begin position="83"/>
        <end position="110"/>
    </location>
</feature>
<dbReference type="EMBL" id="CAJNOC010000622">
    <property type="protein sequence ID" value="CAF0783862.1"/>
    <property type="molecule type" value="Genomic_DNA"/>
</dbReference>
<dbReference type="GO" id="GO:0015501">
    <property type="term" value="F:glutamate:sodium symporter activity"/>
    <property type="evidence" value="ECO:0007669"/>
    <property type="project" value="TreeGrafter"/>
</dbReference>
<feature type="transmembrane region" description="Helical" evidence="6">
    <location>
        <begin position="182"/>
        <end position="199"/>
    </location>
</feature>
<evidence type="ECO:0000313" key="8">
    <source>
        <dbReference type="Proteomes" id="UP000663879"/>
    </source>
</evidence>
<keyword evidence="8" id="KW-1185">Reference proteome</keyword>
<dbReference type="GO" id="GO:0005313">
    <property type="term" value="F:L-glutamate transmembrane transporter activity"/>
    <property type="evidence" value="ECO:0007669"/>
    <property type="project" value="TreeGrafter"/>
</dbReference>
<keyword evidence="3 6" id="KW-0812">Transmembrane</keyword>
<dbReference type="OrthoDB" id="5877963at2759"/>
<evidence type="ECO:0000256" key="4">
    <source>
        <dbReference type="ARBA" id="ARBA00022989"/>
    </source>
</evidence>
<dbReference type="SUPFAM" id="SSF118215">
    <property type="entry name" value="Proton glutamate symport protein"/>
    <property type="match status" value="1"/>
</dbReference>
<feature type="transmembrane region" description="Helical" evidence="6">
    <location>
        <begin position="12"/>
        <end position="31"/>
    </location>
</feature>
<evidence type="ECO:0000256" key="6">
    <source>
        <dbReference type="RuleBase" id="RU361216"/>
    </source>
</evidence>
<keyword evidence="6" id="KW-0769">Symport</keyword>
<feature type="transmembrane region" description="Helical" evidence="6">
    <location>
        <begin position="253"/>
        <end position="279"/>
    </location>
</feature>
<dbReference type="InterPro" id="IPR050746">
    <property type="entry name" value="DAACS"/>
</dbReference>
<dbReference type="InterPro" id="IPR036458">
    <property type="entry name" value="Na:dicarbo_symporter_sf"/>
</dbReference>
<comment type="similarity">
    <text evidence="6">Belongs to the dicarboxylate/amino acid:cation symporter (DAACS) (TC 2.A.23) family.</text>
</comment>
<dbReference type="InterPro" id="IPR001991">
    <property type="entry name" value="Na-dicarboxylate_symporter"/>
</dbReference>
<sequence>MSKFLKILKNNWLLVSILLGILIGFGLGIGLKNAKFIDKDSIQWFTLPGNLFIRSLELLIVPVVFVGVVAATGSLSAKSNLKISLICVGLCLLTHILATLTGLAGSLILVGLSSNEIQQNAGSSVGKQKTTYDIIADILRNLIPKNIIKATTNQELTRYYPVEGSNFTKFTKKVEYIEGTNILGVLVFALLIGLSASILDKKAELFREFFKACNDVVILVLRWLILIAPIGITSLIIEAIYDVDDLGDSFKRIGLFAGLCVAALLLYAIVVLGGMVWLFTRKNPFKYYYSFLEPMLLAFASTSGAVCIHKSIDICENDLKIDSRLSRFTIPFYTTLQGDGSSIFIVMACAFLADYGGVELTAGDYVVIILMTSILCLCLPSVPSSSIVTILVVLNAVNYTDVNIAILYTVEWLLDRVRTAVNLYSHCFCAVITYELCKNNLQNLEVEPDKDFQNDNGEIPLNNVSSKNLLENEVV</sequence>
<name>A0A813RKW5_9BILA</name>
<protein>
    <recommendedName>
        <fullName evidence="6">Amino acid transporter</fullName>
    </recommendedName>
</protein>
<feature type="transmembrane region" description="Helical" evidence="6">
    <location>
        <begin position="51"/>
        <end position="71"/>
    </location>
</feature>
<feature type="transmembrane region" description="Helical" evidence="6">
    <location>
        <begin position="332"/>
        <end position="353"/>
    </location>
</feature>
<dbReference type="Gene3D" id="1.10.3860.10">
    <property type="entry name" value="Sodium:dicarboxylate symporter"/>
    <property type="match status" value="1"/>
</dbReference>
<keyword evidence="2 6" id="KW-0813">Transport</keyword>
<dbReference type="PANTHER" id="PTHR11958">
    <property type="entry name" value="SODIUM/DICARBOXYLATE SYMPORTER-RELATED"/>
    <property type="match status" value="1"/>
</dbReference>
<dbReference type="GO" id="GO:0015175">
    <property type="term" value="F:neutral L-amino acid transmembrane transporter activity"/>
    <property type="evidence" value="ECO:0007669"/>
    <property type="project" value="TreeGrafter"/>
</dbReference>
<keyword evidence="5 6" id="KW-0472">Membrane</keyword>
<dbReference type="PRINTS" id="PR00173">
    <property type="entry name" value="EDTRNSPORT"/>
</dbReference>
<comment type="caution">
    <text evidence="7">The sequence shown here is derived from an EMBL/GenBank/DDBJ whole genome shotgun (WGS) entry which is preliminary data.</text>
</comment>
<organism evidence="7 8">
    <name type="scientific">Brachionus calyciflorus</name>
    <dbReference type="NCBI Taxonomy" id="104777"/>
    <lineage>
        <taxon>Eukaryota</taxon>
        <taxon>Metazoa</taxon>
        <taxon>Spiralia</taxon>
        <taxon>Gnathifera</taxon>
        <taxon>Rotifera</taxon>
        <taxon>Eurotatoria</taxon>
        <taxon>Monogononta</taxon>
        <taxon>Pseudotrocha</taxon>
        <taxon>Ploima</taxon>
        <taxon>Brachionidae</taxon>
        <taxon>Brachionus</taxon>
    </lineage>
</organism>
<feature type="transmembrane region" description="Helical" evidence="6">
    <location>
        <begin position="220"/>
        <end position="241"/>
    </location>
</feature>
<dbReference type="Pfam" id="PF00375">
    <property type="entry name" value="SDF"/>
    <property type="match status" value="1"/>
</dbReference>
<evidence type="ECO:0000256" key="2">
    <source>
        <dbReference type="ARBA" id="ARBA00022448"/>
    </source>
</evidence>
<evidence type="ECO:0000256" key="5">
    <source>
        <dbReference type="ARBA" id="ARBA00023136"/>
    </source>
</evidence>
<feature type="transmembrane region" description="Helical" evidence="6">
    <location>
        <begin position="365"/>
        <end position="382"/>
    </location>
</feature>
<reference evidence="7" key="1">
    <citation type="submission" date="2021-02" db="EMBL/GenBank/DDBJ databases">
        <authorList>
            <person name="Nowell W R."/>
        </authorList>
    </citation>
    <scope>NUCLEOTIDE SEQUENCE</scope>
    <source>
        <strain evidence="7">Ploen Becks lab</strain>
    </source>
</reference>
<dbReference type="Proteomes" id="UP000663879">
    <property type="component" value="Unassembled WGS sequence"/>
</dbReference>
<dbReference type="PANTHER" id="PTHR11958:SF63">
    <property type="entry name" value="AMINO ACID TRANSPORTER"/>
    <property type="match status" value="1"/>
</dbReference>
<accession>A0A813RKW5</accession>